<dbReference type="InterPro" id="IPR007308">
    <property type="entry name" value="Rtr1/RPAP2_dom"/>
</dbReference>
<evidence type="ECO:0000259" key="14">
    <source>
        <dbReference type="PROSITE" id="PS51479"/>
    </source>
</evidence>
<keyword evidence="5 12" id="KW-0378">Hydrolase</keyword>
<dbReference type="Proteomes" id="UP000245207">
    <property type="component" value="Unassembled WGS sequence"/>
</dbReference>
<dbReference type="EC" id="3.1.3.16" evidence="12"/>
<comment type="catalytic activity">
    <reaction evidence="10 12">
        <text>O-phospho-L-threonyl-[protein] + H2O = L-threonyl-[protein] + phosphate</text>
        <dbReference type="Rhea" id="RHEA:47004"/>
        <dbReference type="Rhea" id="RHEA-COMP:11060"/>
        <dbReference type="Rhea" id="RHEA-COMP:11605"/>
        <dbReference type="ChEBI" id="CHEBI:15377"/>
        <dbReference type="ChEBI" id="CHEBI:30013"/>
        <dbReference type="ChEBI" id="CHEBI:43474"/>
        <dbReference type="ChEBI" id="CHEBI:61977"/>
        <dbReference type="EC" id="3.1.3.16"/>
    </reaction>
</comment>
<feature type="compositionally biased region" description="Low complexity" evidence="13">
    <location>
        <begin position="308"/>
        <end position="329"/>
    </location>
</feature>
<dbReference type="Pfam" id="PF04181">
    <property type="entry name" value="RPAP2_Rtr1"/>
    <property type="match status" value="1"/>
</dbReference>
<dbReference type="EMBL" id="PKPP01000012">
    <property type="protein sequence ID" value="PWA99608.1"/>
    <property type="molecule type" value="Genomic_DNA"/>
</dbReference>
<feature type="domain" description="RTR1-type" evidence="14">
    <location>
        <begin position="33"/>
        <end position="121"/>
    </location>
</feature>
<dbReference type="PANTHER" id="PTHR14732:SF0">
    <property type="entry name" value="RNA POLYMERASE II SUBUNIT B1 CTD PHOSPHATASE RPAP2-RELATED"/>
    <property type="match status" value="1"/>
</dbReference>
<keyword evidence="16" id="KW-1185">Reference proteome</keyword>
<dbReference type="GO" id="GO:0043175">
    <property type="term" value="F:RNA polymerase core enzyme binding"/>
    <property type="evidence" value="ECO:0007669"/>
    <property type="project" value="UniProtKB-UniRule"/>
</dbReference>
<keyword evidence="3 12" id="KW-0479">Metal-binding</keyword>
<dbReference type="GO" id="GO:0005737">
    <property type="term" value="C:cytoplasm"/>
    <property type="evidence" value="ECO:0007669"/>
    <property type="project" value="TreeGrafter"/>
</dbReference>
<evidence type="ECO:0000313" key="15">
    <source>
        <dbReference type="EMBL" id="PWA99608.1"/>
    </source>
</evidence>
<sequence>MSKTPPPVPVKDVVHKIQLCMLDGIESETQLFLAGSVLSKSDYNDVVTERSIAQMCGYPLCPNSLPSNPNKAEKGGRYRISLKEHKVYDLLETRMYCSTKCTVDSRTYAESLQDERSMDLDIAKINKVYDAFSLKTAGDGLGGHDFGLGKLSIKEKADTNVVSMEEWIGPSNAIEGYVPKHVSKPAGSKFKDSKLKKEEQKIFNEMDFMSTIIMQDDGYSVSKQPFEPAKKSPGTTSESSRKKMTRKGTNDKSALSADSSRNTLNVPETKLKNINNEGSDTSANHEANGVDADVTEREKAPICDHQPSSSRLKSSLKSSGSIKTSRSVSWADEKSDENAKEISVVGSEILSGSIDDDDHAFRLASAEACAEALKQAAEAVASGEFDAPDAVSEAGLVILPPPHDDNEVVSEGTVDPEPAPVKWPKKTGIVEADFLDSEDSWFDSPPEEFVVDLSPFGTMFMSLFAWVSSSTLAYVYGRDDSFHEDYASVNGREYPRKIVLTDGRSSEIKQTLAGCLSRALPGLIRDLRLPTPVSTIEFGLGSLIETMSFLDALPGLRMKQWKVFVLLFIEGLSVSRIPAIAPHLTNKRSFFQKVFDDGQISREEYELLKDLILPLGRAPQLATQSGG</sequence>
<organism evidence="15 16">
    <name type="scientific">Artemisia annua</name>
    <name type="common">Sweet wormwood</name>
    <dbReference type="NCBI Taxonomy" id="35608"/>
    <lineage>
        <taxon>Eukaryota</taxon>
        <taxon>Viridiplantae</taxon>
        <taxon>Streptophyta</taxon>
        <taxon>Embryophyta</taxon>
        <taxon>Tracheophyta</taxon>
        <taxon>Spermatophyta</taxon>
        <taxon>Magnoliopsida</taxon>
        <taxon>eudicotyledons</taxon>
        <taxon>Gunneridae</taxon>
        <taxon>Pentapetalae</taxon>
        <taxon>asterids</taxon>
        <taxon>campanulids</taxon>
        <taxon>Asterales</taxon>
        <taxon>Asteraceae</taxon>
        <taxon>Asteroideae</taxon>
        <taxon>Anthemideae</taxon>
        <taxon>Artemisiinae</taxon>
        <taxon>Artemisia</taxon>
    </lineage>
</organism>
<feature type="compositionally biased region" description="Basic and acidic residues" evidence="13">
    <location>
        <begin position="331"/>
        <end position="340"/>
    </location>
</feature>
<keyword evidence="6 12" id="KW-0862">Zinc</keyword>
<evidence type="ECO:0000256" key="7">
    <source>
        <dbReference type="ARBA" id="ARBA00022912"/>
    </source>
</evidence>
<keyword evidence="4 12" id="KW-0863">Zinc-finger</keyword>
<comment type="subcellular location">
    <subcellularLocation>
        <location evidence="1 12">Nucleus</location>
    </subcellularLocation>
</comment>
<feature type="compositionally biased region" description="Polar residues" evidence="13">
    <location>
        <begin position="251"/>
        <end position="285"/>
    </location>
</feature>
<dbReference type="PANTHER" id="PTHR14732">
    <property type="entry name" value="RNA POLYMERASE II SUBUNIT B1 CTD PHOSPHATASE RPAP2-RELATED"/>
    <property type="match status" value="1"/>
</dbReference>
<feature type="region of interest" description="Disordered" evidence="13">
    <location>
        <begin position="221"/>
        <end position="286"/>
    </location>
</feature>
<dbReference type="STRING" id="35608.A0A2U1QNP1"/>
<dbReference type="InterPro" id="IPR039693">
    <property type="entry name" value="Rtr1/RPAP2"/>
</dbReference>
<evidence type="ECO:0000256" key="13">
    <source>
        <dbReference type="SAM" id="MobiDB-lite"/>
    </source>
</evidence>
<evidence type="ECO:0000256" key="2">
    <source>
        <dbReference type="ARBA" id="ARBA00005676"/>
    </source>
</evidence>
<dbReference type="AlphaFoldDB" id="A0A2U1QNP1"/>
<dbReference type="PROSITE" id="PS51479">
    <property type="entry name" value="ZF_RTR1"/>
    <property type="match status" value="1"/>
</dbReference>
<accession>A0A2U1QNP1</accession>
<evidence type="ECO:0000256" key="4">
    <source>
        <dbReference type="ARBA" id="ARBA00022771"/>
    </source>
</evidence>
<comment type="similarity">
    <text evidence="2 11 12">Belongs to the RPAP2 family.</text>
</comment>
<evidence type="ECO:0000256" key="3">
    <source>
        <dbReference type="ARBA" id="ARBA00022723"/>
    </source>
</evidence>
<comment type="catalytic activity">
    <reaction evidence="9 12">
        <text>O-phospho-L-seryl-[protein] + H2O = L-seryl-[protein] + phosphate</text>
        <dbReference type="Rhea" id="RHEA:20629"/>
        <dbReference type="Rhea" id="RHEA-COMP:9863"/>
        <dbReference type="Rhea" id="RHEA-COMP:11604"/>
        <dbReference type="ChEBI" id="CHEBI:15377"/>
        <dbReference type="ChEBI" id="CHEBI:29999"/>
        <dbReference type="ChEBI" id="CHEBI:43474"/>
        <dbReference type="ChEBI" id="CHEBI:83421"/>
        <dbReference type="EC" id="3.1.3.16"/>
    </reaction>
</comment>
<gene>
    <name evidence="15" type="ORF">CTI12_AA005110</name>
</gene>
<evidence type="ECO:0000256" key="1">
    <source>
        <dbReference type="ARBA" id="ARBA00004123"/>
    </source>
</evidence>
<name>A0A2U1QNP1_ARTAN</name>
<feature type="region of interest" description="Disordered" evidence="13">
    <location>
        <begin position="301"/>
        <end position="340"/>
    </location>
</feature>
<dbReference type="GO" id="GO:0008270">
    <property type="term" value="F:zinc ion binding"/>
    <property type="evidence" value="ECO:0007669"/>
    <property type="project" value="UniProtKB-KW"/>
</dbReference>
<evidence type="ECO:0000313" key="16">
    <source>
        <dbReference type="Proteomes" id="UP000245207"/>
    </source>
</evidence>
<dbReference type="InterPro" id="IPR038534">
    <property type="entry name" value="Rtr1/RPAP2_sf"/>
</dbReference>
<dbReference type="Gene3D" id="1.25.40.820">
    <property type="match status" value="1"/>
</dbReference>
<keyword evidence="8 12" id="KW-0539">Nucleus</keyword>
<proteinExistence type="inferred from homology"/>
<evidence type="ECO:0000256" key="9">
    <source>
        <dbReference type="ARBA" id="ARBA00047761"/>
    </source>
</evidence>
<dbReference type="GO" id="GO:0008420">
    <property type="term" value="F:RNA polymerase II CTD heptapeptide repeat phosphatase activity"/>
    <property type="evidence" value="ECO:0007669"/>
    <property type="project" value="UniProtKB-UniRule"/>
</dbReference>
<evidence type="ECO:0000256" key="10">
    <source>
        <dbReference type="ARBA" id="ARBA00048336"/>
    </source>
</evidence>
<protein>
    <recommendedName>
        <fullName evidence="12">RNA polymerase II subunit B1 CTD phosphatase RPAP2 homolog</fullName>
        <ecNumber evidence="12">3.1.3.16</ecNumber>
    </recommendedName>
</protein>
<evidence type="ECO:0000256" key="6">
    <source>
        <dbReference type="ARBA" id="ARBA00022833"/>
    </source>
</evidence>
<reference evidence="15 16" key="1">
    <citation type="journal article" date="2018" name="Mol. Plant">
        <title>The genome of Artemisia annua provides insight into the evolution of Asteraceae family and artemisinin biosynthesis.</title>
        <authorList>
            <person name="Shen Q."/>
            <person name="Zhang L."/>
            <person name="Liao Z."/>
            <person name="Wang S."/>
            <person name="Yan T."/>
            <person name="Shi P."/>
            <person name="Liu M."/>
            <person name="Fu X."/>
            <person name="Pan Q."/>
            <person name="Wang Y."/>
            <person name="Lv Z."/>
            <person name="Lu X."/>
            <person name="Zhang F."/>
            <person name="Jiang W."/>
            <person name="Ma Y."/>
            <person name="Chen M."/>
            <person name="Hao X."/>
            <person name="Li L."/>
            <person name="Tang Y."/>
            <person name="Lv G."/>
            <person name="Zhou Y."/>
            <person name="Sun X."/>
            <person name="Brodelius P.E."/>
            <person name="Rose J.K.C."/>
            <person name="Tang K."/>
        </authorList>
    </citation>
    <scope>NUCLEOTIDE SEQUENCE [LARGE SCALE GENOMIC DNA]</scope>
    <source>
        <strain evidence="16">cv. Huhao1</strain>
        <tissue evidence="15">Leaf</tissue>
    </source>
</reference>
<evidence type="ECO:0000256" key="12">
    <source>
        <dbReference type="RuleBase" id="RU367080"/>
    </source>
</evidence>
<comment type="caution">
    <text evidence="15">The sequence shown here is derived from an EMBL/GenBank/DDBJ whole genome shotgun (WGS) entry which is preliminary data.</text>
</comment>
<evidence type="ECO:0000256" key="8">
    <source>
        <dbReference type="ARBA" id="ARBA00023242"/>
    </source>
</evidence>
<comment type="function">
    <text evidence="12">Putative RNA polymerase II subunit B1 C-terminal domain (CTD) phosphatase involved in RNA polymerase II transcription regulation.</text>
</comment>
<dbReference type="GO" id="GO:0005634">
    <property type="term" value="C:nucleus"/>
    <property type="evidence" value="ECO:0007669"/>
    <property type="project" value="UniProtKB-SubCell"/>
</dbReference>
<evidence type="ECO:0000256" key="5">
    <source>
        <dbReference type="ARBA" id="ARBA00022801"/>
    </source>
</evidence>
<evidence type="ECO:0000256" key="11">
    <source>
        <dbReference type="PROSITE-ProRule" id="PRU00812"/>
    </source>
</evidence>
<dbReference type="OrthoDB" id="2590500at2759"/>
<keyword evidence="7 12" id="KW-0904">Protein phosphatase</keyword>